<accession>A0A8F2E6W7</accession>
<organism evidence="1 2">
    <name type="scientific">Streptomyces phage TunaTartare</name>
    <dbReference type="NCBI Taxonomy" id="2848887"/>
    <lineage>
        <taxon>Viruses</taxon>
        <taxon>Duplodnaviria</taxon>
        <taxon>Heunggongvirae</taxon>
        <taxon>Uroviricota</taxon>
        <taxon>Caudoviricetes</taxon>
        <taxon>Stanwilliamsviridae</taxon>
        <taxon>Loccivirinae</taxon>
        <taxon>Faustvirus</taxon>
        <taxon>Faustvirus tunatartare</taxon>
    </lineage>
</organism>
<dbReference type="KEGG" id="vg:77927643"/>
<dbReference type="EMBL" id="MW822145">
    <property type="protein sequence ID" value="QWT29967.1"/>
    <property type="molecule type" value="Genomic_DNA"/>
</dbReference>
<keyword evidence="2" id="KW-1185">Reference proteome</keyword>
<evidence type="ECO:0000313" key="2">
    <source>
        <dbReference type="Proteomes" id="UP000683399"/>
    </source>
</evidence>
<dbReference type="GeneID" id="77927643"/>
<protein>
    <submittedName>
        <fullName evidence="1">DprA-like ssDNA binding protein</fullName>
    </submittedName>
</protein>
<dbReference type="Proteomes" id="UP000683399">
    <property type="component" value="Segment"/>
</dbReference>
<proteinExistence type="predicted"/>
<dbReference type="Gene3D" id="3.40.50.450">
    <property type="match status" value="1"/>
</dbReference>
<dbReference type="PANTHER" id="PTHR38440:SF1">
    <property type="entry name" value="UPF0398 PROTEIN SPR0331"/>
    <property type="match status" value="1"/>
</dbReference>
<dbReference type="Pfam" id="PF06908">
    <property type="entry name" value="YpsA"/>
    <property type="match status" value="1"/>
</dbReference>
<name>A0A8F2E6W7_9CAUD</name>
<dbReference type="RefSeq" id="YP_010651924.1">
    <property type="nucleotide sequence ID" value="NC_070784.1"/>
</dbReference>
<evidence type="ECO:0000313" key="1">
    <source>
        <dbReference type="EMBL" id="QWT29967.1"/>
    </source>
</evidence>
<dbReference type="SUPFAM" id="SSF102405">
    <property type="entry name" value="MCP/YpsA-like"/>
    <property type="match status" value="1"/>
</dbReference>
<dbReference type="InterPro" id="IPR010697">
    <property type="entry name" value="YspA"/>
</dbReference>
<sequence>MRVGITGHRPERLEDHEDAVKELISEALVHFGATRFYQGMAAGVDLWSAKEAWKLKIPYAAVRPWAGHKPRVADTVEYGKVMKHATAVIDVDPSMEYPGPWVYNKRNEYIVDEVHAMIAVWDGAPYGGTYNCIQYAWKKSIPVLRIDPEERELGYISEEVPF</sequence>
<reference evidence="1 2" key="1">
    <citation type="submission" date="2021-03" db="EMBL/GenBank/DDBJ databases">
        <authorList>
            <person name="Alqahtani R."/>
            <person name="Behailu E."/>
            <person name="Cappabianca D.W."/>
            <person name="Csanadi-Schwartz K.M."/>
            <person name="Dalal A.S."/>
            <person name="Fahim M.S."/>
            <person name="Franklin J.M."/>
            <person name="Gluckman M.H."/>
            <person name="Levine C.J."/>
            <person name="Martin N."/>
            <person name="Milza N."/>
            <person name="Najmabadi R."/>
            <person name="Newman A.M."/>
            <person name="Pajunar M."/>
            <person name="Qalawee I."/>
            <person name="Rizvi A."/>
            <person name="Samuel A."/>
            <person name="Smith A."/>
            <person name="Swann F.E."/>
            <person name="Sweeney P."/>
            <person name="Torres N.R."/>
            <person name="Ventrone L."/>
            <person name="Ventura L."/>
            <person name="Wroe M."/>
            <person name="Acquaye N.A."/>
            <person name="Agnes T.J."/>
            <person name="Ahmed A."/>
            <person name="Ahmed S."/>
            <person name="Amodu B.A."/>
            <person name="Arefeayne N.F."/>
            <person name="Asamoah-Frimpong E.A."/>
            <person name="Attaran A."/>
            <person name="Barragan J.M."/>
            <person name="Baumgarten L.N."/>
            <person name="Berhane B."/>
            <person name="Beyene A."/>
            <person name="Bhattarai B."/>
            <person name="Biondokin D.V."/>
            <person name="Boone B.K."/>
            <person name="Burney S.Z."/>
            <person name="Cayanan J.T."/>
            <person name="Cesta G."/>
            <person name="Chang J."/>
            <person name="Chavez J."/>
            <person name="Chorbajian C."/>
            <person name="Christian S."/>
            <person name="Corns J.R."/>
            <person name="Corns N.R."/>
            <person name="Cowan J.T."/>
            <person name="Coyne C."/>
            <person name="Dadzie B."/>
            <person name="Datu D.V."/>
            <person name="Deng B.C."/>
            <person name="Der L."/>
            <person name="Dickerson K."/>
            <person name="Dozier E."/>
            <person name="Egbunine A.O."/>
            <person name="Farooq M."/>
            <person name="Fonge A.E."/>
            <person name="Ghomsi-Nono M.P."/>
            <person name="Giampietro H."/>
            <person name="Gunnison R.P."/>
            <person name="Han S.H."/>
            <person name="Hennigan A.J."/>
            <person name="Hong A.N."/>
            <person name="Ijomor E.C."/>
            <person name="Jalali A."/>
            <person name="Jamil T.Z."/>
            <person name="Jenkins C.R."/>
            <person name="Joseph M.A."/>
            <person name="Jowanowitch O.J."/>
            <person name="Kang D."/>
            <person name="Khan A."/>
            <person name="Khan Z.K."/>
            <person name="Kiewe T."/>
            <person name="Kjerulf A.B."/>
            <person name="Kolosey V."/>
            <person name="Kurup M."/>
            <person name="Lee V.H."/>
            <person name="Llontop-Maldonado V."/>
            <person name="Long P."/>
            <person name="Lu N."/>
            <person name="Majekodunmi A."/>
            <person name="Malik H.W."/>
            <person name="Marcellino S.C."/>
            <person name="Martinez L.A."/>
            <person name="Meher F.N."/>
            <person name="Michelin M.A."/>
            <person name="Mitchell K.G."/>
            <person name="Mullens W.J."/>
            <person name="Nwakama C."/>
            <person name="Nwosu F.T."/>
            <person name="Oboh E.C."/>
            <person name="Odujinrin O."/>
            <person name="Ogunsan O."/>
            <person name="O'Neill K."/>
            <person name="Oxlaj J.A."/>
            <person name="Patel A.K."/>
            <person name="Patel B.R."/>
            <person name="Pham Q."/>
            <person name="Porter J."/>
            <person name="Portes J."/>
            <person name="Prokopenko A."/>
            <person name="Quraishi M."/>
            <person name="Qureshi M."/>
            <person name="Rivera A."/>
            <person name="Rubalsky V."/>
            <person name="Saikali Y."/>
            <person name="Saqaf K."/>
            <person name="Saroya S.R."/>
            <person name="Seas A."/>
            <person name="Shadrick R.E."/>
            <person name="Sharda N."/>
            <person name="Sigindere M.T."/>
            <person name="Simbi V.G."/>
            <person name="Thuzar C."/>
            <person name="Tran K."/>
            <person name="Tran V.D."/>
            <person name="Trang W."/>
            <person name="Vaishnav N."/>
            <person name="Vuong K."/>
            <person name="Walker C."/>
            <person name="Wallace S.A."/>
            <person name="Warfield J.C."/>
            <person name="Wikina T."/>
            <person name="Wobbeking F.T."/>
            <person name="Worrent L.D."/>
            <person name="Yan T."/>
            <person name="Zehra A."/>
            <person name="Avazpour P."/>
            <person name="Kim F.M."/>
            <person name="Mason K."/>
            <person name="Nguyen D.A."/>
            <person name="Pettit S.M."/>
            <person name="Zhou O.J."/>
            <person name="Brissett D.L."/>
            <person name="Gualtieri C."/>
            <person name="Hufford T.M."/>
            <person name="Ko J.M."/>
            <person name="Novak J.K."/>
            <person name="Smith Z.M."/>
            <person name="Mayer-Bacon C."/>
            <person name="Erill I."/>
            <person name="Caruso S.M."/>
            <person name="Garlena R.A."/>
            <person name="Russell D.A."/>
            <person name="Pope W.H."/>
            <person name="Jacobs-Sera D."/>
            <person name="Hatfull G.F."/>
        </authorList>
    </citation>
    <scope>NUCLEOTIDE SEQUENCE [LARGE SCALE GENOMIC DNA]</scope>
</reference>
<dbReference type="PANTHER" id="PTHR38440">
    <property type="entry name" value="UPF0398 PROTEIN YPSA"/>
    <property type="match status" value="1"/>
</dbReference>
<gene>
    <name evidence="1" type="primary">75</name>
    <name evidence="1" type="ORF">SEA_TUNATARTARE_75</name>
</gene>